<dbReference type="SMART" id="SM00409">
    <property type="entry name" value="IG"/>
    <property type="match status" value="1"/>
</dbReference>
<organism evidence="3 4">
    <name type="scientific">Mytilus edulis</name>
    <name type="common">Blue mussel</name>
    <dbReference type="NCBI Taxonomy" id="6550"/>
    <lineage>
        <taxon>Eukaryota</taxon>
        <taxon>Metazoa</taxon>
        <taxon>Spiralia</taxon>
        <taxon>Lophotrochozoa</taxon>
        <taxon>Mollusca</taxon>
        <taxon>Bivalvia</taxon>
        <taxon>Autobranchia</taxon>
        <taxon>Pteriomorphia</taxon>
        <taxon>Mytilida</taxon>
        <taxon>Mytiloidea</taxon>
        <taxon>Mytilidae</taxon>
        <taxon>Mytilinae</taxon>
        <taxon>Mytilus</taxon>
    </lineage>
</organism>
<reference evidence="3" key="1">
    <citation type="submission" date="2021-03" db="EMBL/GenBank/DDBJ databases">
        <authorList>
            <person name="Bekaert M."/>
        </authorList>
    </citation>
    <scope>NUCLEOTIDE SEQUENCE</scope>
</reference>
<dbReference type="OrthoDB" id="5843172at2759"/>
<gene>
    <name evidence="3" type="ORF">MEDL_53352</name>
</gene>
<dbReference type="SUPFAM" id="SSF48726">
    <property type="entry name" value="Immunoglobulin"/>
    <property type="match status" value="1"/>
</dbReference>
<dbReference type="Pfam" id="PF00047">
    <property type="entry name" value="ig"/>
    <property type="match status" value="1"/>
</dbReference>
<keyword evidence="4" id="KW-1185">Reference proteome</keyword>
<dbReference type="Gene3D" id="2.60.40.10">
    <property type="entry name" value="Immunoglobulins"/>
    <property type="match status" value="1"/>
</dbReference>
<feature type="chain" id="PRO_5035890827" description="Ig-like domain-containing protein" evidence="1">
    <location>
        <begin position="19"/>
        <end position="160"/>
    </location>
</feature>
<name>A0A8S3UIK2_MYTED</name>
<evidence type="ECO:0000313" key="3">
    <source>
        <dbReference type="EMBL" id="CAG2241062.1"/>
    </source>
</evidence>
<dbReference type="AlphaFoldDB" id="A0A8S3UIK2"/>
<sequence length="160" mass="17455">MNVLGGVLFLVALYPSSAQQYVNTVTVTPGLATALTCHVKNIDNSKEVIWVGPSGSPLTIGKRNVTTDSRIYIEQPYANVWKLHITRVKLSDAGDYTCKVESTPPQVSKVKLIVKDTLSTSTNSPTQTDPTGMAPSLRMKNFEVFCAILLLSFLVAQLLR</sequence>
<dbReference type="PANTHER" id="PTHR23279:SF36">
    <property type="entry name" value="DEFECTIVE PROBOSCIS EXTENSION RESPONSE 9, ISOFORM A"/>
    <property type="match status" value="1"/>
</dbReference>
<dbReference type="InterPro" id="IPR013783">
    <property type="entry name" value="Ig-like_fold"/>
</dbReference>
<dbReference type="GO" id="GO:0050808">
    <property type="term" value="P:synapse organization"/>
    <property type="evidence" value="ECO:0007669"/>
    <property type="project" value="TreeGrafter"/>
</dbReference>
<dbReference type="PROSITE" id="PS50835">
    <property type="entry name" value="IG_LIKE"/>
    <property type="match status" value="1"/>
</dbReference>
<dbReference type="EMBL" id="CAJPWZ010002579">
    <property type="protein sequence ID" value="CAG2241062.1"/>
    <property type="molecule type" value="Genomic_DNA"/>
</dbReference>
<dbReference type="GO" id="GO:0032589">
    <property type="term" value="C:neuron projection membrane"/>
    <property type="evidence" value="ECO:0007669"/>
    <property type="project" value="TreeGrafter"/>
</dbReference>
<evidence type="ECO:0000313" key="4">
    <source>
        <dbReference type="Proteomes" id="UP000683360"/>
    </source>
</evidence>
<dbReference type="InterPro" id="IPR007110">
    <property type="entry name" value="Ig-like_dom"/>
</dbReference>
<accession>A0A8S3UIK2</accession>
<dbReference type="InterPro" id="IPR037448">
    <property type="entry name" value="Zig-8"/>
</dbReference>
<dbReference type="PANTHER" id="PTHR23279">
    <property type="entry name" value="DEFECTIVE PROBOSCIS EXTENSION RESPONSE DPR -RELATED"/>
    <property type="match status" value="1"/>
</dbReference>
<feature type="domain" description="Ig-like" evidence="2">
    <location>
        <begin position="15"/>
        <end position="108"/>
    </location>
</feature>
<evidence type="ECO:0000259" key="2">
    <source>
        <dbReference type="PROSITE" id="PS50835"/>
    </source>
</evidence>
<protein>
    <recommendedName>
        <fullName evidence="2">Ig-like domain-containing protein</fullName>
    </recommendedName>
</protein>
<dbReference type="SMART" id="SM00408">
    <property type="entry name" value="IGc2"/>
    <property type="match status" value="1"/>
</dbReference>
<dbReference type="Proteomes" id="UP000683360">
    <property type="component" value="Unassembled WGS sequence"/>
</dbReference>
<dbReference type="InterPro" id="IPR003598">
    <property type="entry name" value="Ig_sub2"/>
</dbReference>
<feature type="signal peptide" evidence="1">
    <location>
        <begin position="1"/>
        <end position="18"/>
    </location>
</feature>
<comment type="caution">
    <text evidence="3">The sequence shown here is derived from an EMBL/GenBank/DDBJ whole genome shotgun (WGS) entry which is preliminary data.</text>
</comment>
<proteinExistence type="predicted"/>
<dbReference type="InterPro" id="IPR036179">
    <property type="entry name" value="Ig-like_dom_sf"/>
</dbReference>
<evidence type="ECO:0000256" key="1">
    <source>
        <dbReference type="SAM" id="SignalP"/>
    </source>
</evidence>
<dbReference type="InterPro" id="IPR013151">
    <property type="entry name" value="Immunoglobulin_dom"/>
</dbReference>
<keyword evidence="1" id="KW-0732">Signal</keyword>
<dbReference type="InterPro" id="IPR003599">
    <property type="entry name" value="Ig_sub"/>
</dbReference>